<dbReference type="SUPFAM" id="SSF55874">
    <property type="entry name" value="ATPase domain of HSP90 chaperone/DNA topoisomerase II/histidine kinase"/>
    <property type="match status" value="1"/>
</dbReference>
<comment type="catalytic activity">
    <reaction evidence="1">
        <text>ATP + protein L-histidine = ADP + protein N-phospho-L-histidine.</text>
        <dbReference type="EC" id="2.7.13.3"/>
    </reaction>
</comment>
<dbReference type="InterPro" id="IPR003661">
    <property type="entry name" value="HisK_dim/P_dom"/>
</dbReference>
<evidence type="ECO:0000256" key="4">
    <source>
        <dbReference type="ARBA" id="ARBA00022679"/>
    </source>
</evidence>
<dbReference type="PROSITE" id="PS50109">
    <property type="entry name" value="HIS_KIN"/>
    <property type="match status" value="1"/>
</dbReference>
<dbReference type="PRINTS" id="PR00344">
    <property type="entry name" value="BCTRLSENSOR"/>
</dbReference>
<evidence type="ECO:0000256" key="2">
    <source>
        <dbReference type="ARBA" id="ARBA00012438"/>
    </source>
</evidence>
<evidence type="ECO:0000313" key="11">
    <source>
        <dbReference type="EMBL" id="TMO78287.1"/>
    </source>
</evidence>
<evidence type="ECO:0000256" key="1">
    <source>
        <dbReference type="ARBA" id="ARBA00000085"/>
    </source>
</evidence>
<dbReference type="PROSITE" id="PS50110">
    <property type="entry name" value="RESPONSE_REGULATORY"/>
    <property type="match status" value="1"/>
</dbReference>
<feature type="transmembrane region" description="Helical" evidence="7">
    <location>
        <begin position="61"/>
        <end position="83"/>
    </location>
</feature>
<feature type="transmembrane region" description="Helical" evidence="7">
    <location>
        <begin position="6"/>
        <end position="24"/>
    </location>
</feature>
<feature type="transmembrane region" description="Helical" evidence="7">
    <location>
        <begin position="95"/>
        <end position="113"/>
    </location>
</feature>
<dbReference type="SMART" id="SM00448">
    <property type="entry name" value="REC"/>
    <property type="match status" value="1"/>
</dbReference>
<dbReference type="SMART" id="SM00387">
    <property type="entry name" value="HATPase_c"/>
    <property type="match status" value="1"/>
</dbReference>
<dbReference type="EMBL" id="PNBX01000085">
    <property type="protein sequence ID" value="TMO65771.1"/>
    <property type="molecule type" value="Genomic_DNA"/>
</dbReference>
<dbReference type="CDD" id="cd16922">
    <property type="entry name" value="HATPase_EvgS-ArcB-TorS-like"/>
    <property type="match status" value="1"/>
</dbReference>
<dbReference type="EMBL" id="PNBW01000015">
    <property type="protein sequence ID" value="TMO78287.1"/>
    <property type="molecule type" value="Genomic_DNA"/>
</dbReference>
<reference evidence="10" key="3">
    <citation type="submission" date="2019-09" db="EMBL/GenBank/DDBJ databases">
        <title>Co-occurence of chitin degradation, pigmentation and bioactivity in marine Pseudoalteromonas.</title>
        <authorList>
            <person name="Sonnenschein E.C."/>
            <person name="Bech P.K."/>
        </authorList>
    </citation>
    <scope>NUCLEOTIDE SEQUENCE</scope>
    <source>
        <strain evidence="10">S3790</strain>
    </source>
</reference>
<keyword evidence="5 10" id="KW-0418">Kinase</keyword>
<dbReference type="Pfam" id="PF00072">
    <property type="entry name" value="Response_reg"/>
    <property type="match status" value="1"/>
</dbReference>
<keyword evidence="7" id="KW-1133">Transmembrane helix</keyword>
<protein>
    <recommendedName>
        <fullName evidence="2">histidine kinase</fullName>
        <ecNumber evidence="2">2.7.13.3</ecNumber>
    </recommendedName>
</protein>
<organism evidence="10 13">
    <name type="scientific">Pseudoalteromonas aurantia</name>
    <dbReference type="NCBI Taxonomy" id="43654"/>
    <lineage>
        <taxon>Bacteria</taxon>
        <taxon>Pseudomonadati</taxon>
        <taxon>Pseudomonadota</taxon>
        <taxon>Gammaproteobacteria</taxon>
        <taxon>Alteromonadales</taxon>
        <taxon>Pseudoalteromonadaceae</taxon>
        <taxon>Pseudoalteromonas</taxon>
    </lineage>
</organism>
<dbReference type="Proteomes" id="UP000307164">
    <property type="component" value="Unassembled WGS sequence"/>
</dbReference>
<dbReference type="EC" id="2.7.13.3" evidence="2"/>
<evidence type="ECO:0000313" key="10">
    <source>
        <dbReference type="EMBL" id="TMO65771.1"/>
    </source>
</evidence>
<dbReference type="Gene3D" id="3.40.50.2300">
    <property type="match status" value="1"/>
</dbReference>
<dbReference type="InterPro" id="IPR011006">
    <property type="entry name" value="CheY-like_superfamily"/>
</dbReference>
<dbReference type="Proteomes" id="UP000307217">
    <property type="component" value="Unassembled WGS sequence"/>
</dbReference>
<dbReference type="InterPro" id="IPR004358">
    <property type="entry name" value="Sig_transdc_His_kin-like_C"/>
</dbReference>
<name>A0A5S3V5C2_9GAMM</name>
<evidence type="ECO:0000259" key="9">
    <source>
        <dbReference type="PROSITE" id="PS50110"/>
    </source>
</evidence>
<dbReference type="Pfam" id="PF02518">
    <property type="entry name" value="HATPase_c"/>
    <property type="match status" value="1"/>
</dbReference>
<dbReference type="Gene3D" id="1.10.287.130">
    <property type="match status" value="1"/>
</dbReference>
<feature type="domain" description="Histidine kinase" evidence="8">
    <location>
        <begin position="237"/>
        <end position="456"/>
    </location>
</feature>
<dbReference type="RefSeq" id="WP_138593024.1">
    <property type="nucleotide sequence ID" value="NZ_PNBW01000015.1"/>
</dbReference>
<evidence type="ECO:0000259" key="8">
    <source>
        <dbReference type="PROSITE" id="PS50109"/>
    </source>
</evidence>
<evidence type="ECO:0000313" key="12">
    <source>
        <dbReference type="Proteomes" id="UP000307164"/>
    </source>
</evidence>
<evidence type="ECO:0000256" key="5">
    <source>
        <dbReference type="ARBA" id="ARBA00022777"/>
    </source>
</evidence>
<dbReference type="CDD" id="cd17546">
    <property type="entry name" value="REC_hyHK_CKI1_RcsC-like"/>
    <property type="match status" value="1"/>
</dbReference>
<dbReference type="GO" id="GO:0000155">
    <property type="term" value="F:phosphorelay sensor kinase activity"/>
    <property type="evidence" value="ECO:0007669"/>
    <property type="project" value="InterPro"/>
</dbReference>
<sequence>MFDPKTLYFTSAVMMAMMTLLNFLTWRANKHTPGTLLYIFYPMVLFAAIVGFFVHSDIESWQTIGIANTLLFVASIIHCLAICQFLNYRGWELRLFLIITAFLLAALVYFSAVDDDLRYRIFISDLQHICEAIFLLYTFFRFARPLYPNGTIVYGIVLTLVMSAFIARTVLMGEVTSFTLLEDNWFIITLFMNGVLAPIFYATGMALLCNERREYHLNQLTDKAKKDLEIRGLFLSTISHEIRTPLNGILGSAQLVLNRTTNHRNKAYCEAIINSAESLNLLIDKVLDYASLDQSDESLYEEDVELKSWLNNLCLLLSPLAEQKKLSFELIYELPEQACYYCDQQKLRQIIINLVGNAIKFTDKGCVKIRVELLAEQHMSHMVRFSVIDSGPGIDEEDISKLTEPYVQSSAGKVKGGTGLGLAITSRLLDRLDSHLDILSELNKGSSFSFDIPLAIGELSLVEQRNHNSDCITGLNILLVEDLDLNQKIAIEFMATDEHKVKLATNGSSALELLSEFQFDVVLLDMNLPDFTGQEVLRRLQTIEHKNQRTPFLAFTASLSPDEVKEYLALGIKDIVGKPIKQEKLRQALNDSQTAQKPNISVELTDTLYDETAVSLLKNSFSEDEVSSIYNEFVLSARNKLIHIQQMLPQDNDQCIRQLHRQSSTAMQLGFNRYGLLLKKIERRLLDNKSSDSELTQAMALWQQSLEAYLDYVRKNTLR</sequence>
<accession>A0A5S3V5C2</accession>
<dbReference type="InterPro" id="IPR003594">
    <property type="entry name" value="HATPase_dom"/>
</dbReference>
<reference evidence="12 13" key="1">
    <citation type="submission" date="2018-01" db="EMBL/GenBank/DDBJ databases">
        <authorList>
            <person name="Paulsen S."/>
            <person name="Gram L.K."/>
        </authorList>
    </citation>
    <scope>NUCLEOTIDE SEQUENCE [LARGE SCALE GENOMIC DNA]</scope>
    <source>
        <strain evidence="10 13">S3790</strain>
        <strain evidence="11 12">S3895</strain>
    </source>
</reference>
<feature type="modified residue" description="4-aspartylphosphate" evidence="6">
    <location>
        <position position="525"/>
    </location>
</feature>
<dbReference type="InterPro" id="IPR036641">
    <property type="entry name" value="HPT_dom_sf"/>
</dbReference>
<dbReference type="InterPro" id="IPR036890">
    <property type="entry name" value="HATPase_C_sf"/>
</dbReference>
<comment type="caution">
    <text evidence="10">The sequence shown here is derived from an EMBL/GenBank/DDBJ whole genome shotgun (WGS) entry which is preliminary data.</text>
</comment>
<feature type="transmembrane region" description="Helical" evidence="7">
    <location>
        <begin position="36"/>
        <end position="55"/>
    </location>
</feature>
<evidence type="ECO:0000256" key="3">
    <source>
        <dbReference type="ARBA" id="ARBA00022553"/>
    </source>
</evidence>
<dbReference type="Pfam" id="PF00512">
    <property type="entry name" value="HisKA"/>
    <property type="match status" value="1"/>
</dbReference>
<feature type="transmembrane region" description="Helical" evidence="7">
    <location>
        <begin position="152"/>
        <end position="173"/>
    </location>
</feature>
<reference evidence="12 13" key="2">
    <citation type="submission" date="2019-06" db="EMBL/GenBank/DDBJ databases">
        <title>Co-occurence of chitin degradation, pigmentation and bioactivity in marine Pseudoalteromonas.</title>
        <authorList>
            <person name="Sonnenschein E.C."/>
            <person name="Bech P.K."/>
        </authorList>
    </citation>
    <scope>NUCLEOTIDE SEQUENCE [LARGE SCALE GENOMIC DNA]</scope>
    <source>
        <strain evidence="13">S3790</strain>
        <strain evidence="11 12">S3895</strain>
    </source>
</reference>
<feature type="domain" description="Response regulatory" evidence="9">
    <location>
        <begin position="476"/>
        <end position="593"/>
    </location>
</feature>
<dbReference type="OrthoDB" id="6724607at2"/>
<keyword evidence="3 6" id="KW-0597">Phosphoprotein</keyword>
<keyword evidence="4" id="KW-0808">Transferase</keyword>
<dbReference type="Gene3D" id="1.20.120.160">
    <property type="entry name" value="HPT domain"/>
    <property type="match status" value="1"/>
</dbReference>
<evidence type="ECO:0000313" key="13">
    <source>
        <dbReference type="Proteomes" id="UP000307217"/>
    </source>
</evidence>
<keyword evidence="7" id="KW-0812">Transmembrane</keyword>
<keyword evidence="7" id="KW-0472">Membrane</keyword>
<evidence type="ECO:0000256" key="7">
    <source>
        <dbReference type="SAM" id="Phobius"/>
    </source>
</evidence>
<dbReference type="InterPro" id="IPR005467">
    <property type="entry name" value="His_kinase_dom"/>
</dbReference>
<dbReference type="SMART" id="SM00388">
    <property type="entry name" value="HisKA"/>
    <property type="match status" value="1"/>
</dbReference>
<dbReference type="SUPFAM" id="SSF47226">
    <property type="entry name" value="Histidine-containing phosphotransfer domain, HPT domain"/>
    <property type="match status" value="1"/>
</dbReference>
<dbReference type="SUPFAM" id="SSF47384">
    <property type="entry name" value="Homodimeric domain of signal transducing histidine kinase"/>
    <property type="match status" value="1"/>
</dbReference>
<dbReference type="Gene3D" id="3.30.565.10">
    <property type="entry name" value="Histidine kinase-like ATPase, C-terminal domain"/>
    <property type="match status" value="1"/>
</dbReference>
<gene>
    <name evidence="10" type="ORF">CWC19_17350</name>
    <name evidence="11" type="ORF">CWC20_01890</name>
</gene>
<keyword evidence="12" id="KW-1185">Reference proteome</keyword>
<dbReference type="InterPro" id="IPR001789">
    <property type="entry name" value="Sig_transdc_resp-reg_receiver"/>
</dbReference>
<dbReference type="AlphaFoldDB" id="A0A5S3V5C2"/>
<dbReference type="SUPFAM" id="SSF52172">
    <property type="entry name" value="CheY-like"/>
    <property type="match status" value="1"/>
</dbReference>
<dbReference type="PANTHER" id="PTHR43047">
    <property type="entry name" value="TWO-COMPONENT HISTIDINE PROTEIN KINASE"/>
    <property type="match status" value="1"/>
</dbReference>
<proteinExistence type="predicted"/>
<dbReference type="InterPro" id="IPR036097">
    <property type="entry name" value="HisK_dim/P_sf"/>
</dbReference>
<dbReference type="CDD" id="cd00082">
    <property type="entry name" value="HisKA"/>
    <property type="match status" value="1"/>
</dbReference>
<evidence type="ECO:0000256" key="6">
    <source>
        <dbReference type="PROSITE-ProRule" id="PRU00169"/>
    </source>
</evidence>
<feature type="transmembrane region" description="Helical" evidence="7">
    <location>
        <begin position="185"/>
        <end position="209"/>
    </location>
</feature>